<sequence length="82" mass="9267">MTTSPKHVTFDEDSFWVELNDGRTIGIPMAWFPRVLNATPDQRADYELSPCGIHWDALDEDISIEGLLAGHGDMTHRRQDVA</sequence>
<accession>A0ABT0SYU5</accession>
<reference evidence="1" key="1">
    <citation type="submission" date="2022-05" db="EMBL/GenBank/DDBJ databases">
        <title>Halomonas geminus sp. nov. and Halomonas llamarensis sp. nov. isolated from high-altitude salars of the Atacama Desert.</title>
        <authorList>
            <person name="Hintersatz C."/>
            <person name="Rojas L.A."/>
            <person name="Wei T.-S."/>
            <person name="Kutschke S."/>
            <person name="Lehmann F."/>
            <person name="Jain R."/>
            <person name="Pollmann K."/>
        </authorList>
    </citation>
    <scope>NUCLEOTIDE SEQUENCE</scope>
    <source>
        <strain evidence="1">ATCH28</strain>
    </source>
</reference>
<dbReference type="RefSeq" id="WP_250059446.1">
    <property type="nucleotide sequence ID" value="NZ_JAMJPK010000001.1"/>
</dbReference>
<protein>
    <submittedName>
        <fullName evidence="1">DUF2442 domain-containing protein</fullName>
    </submittedName>
</protein>
<proteinExistence type="predicted"/>
<comment type="caution">
    <text evidence="1">The sequence shown here is derived from an EMBL/GenBank/DDBJ whole genome shotgun (WGS) entry which is preliminary data.</text>
</comment>
<dbReference type="Proteomes" id="UP001165369">
    <property type="component" value="Unassembled WGS sequence"/>
</dbReference>
<dbReference type="EMBL" id="JAMJPK010000001">
    <property type="protein sequence ID" value="MCL7939456.1"/>
    <property type="molecule type" value="Genomic_DNA"/>
</dbReference>
<evidence type="ECO:0000313" key="2">
    <source>
        <dbReference type="Proteomes" id="UP001165369"/>
    </source>
</evidence>
<evidence type="ECO:0000313" key="1">
    <source>
        <dbReference type="EMBL" id="MCL7939456.1"/>
    </source>
</evidence>
<gene>
    <name evidence="1" type="ORF">M8009_03935</name>
</gene>
<keyword evidence="2" id="KW-1185">Reference proteome</keyword>
<dbReference type="InterPro" id="IPR018841">
    <property type="entry name" value="DUF2442"/>
</dbReference>
<name>A0ABT0SYU5_9GAMM</name>
<dbReference type="Gene3D" id="3.30.2020.40">
    <property type="entry name" value="Uncharacterised protein PF10387, DUF2442"/>
    <property type="match status" value="1"/>
</dbReference>
<dbReference type="Pfam" id="PF10387">
    <property type="entry name" value="DUF2442"/>
    <property type="match status" value="1"/>
</dbReference>
<organism evidence="1 2">
    <name type="scientific">Halomonas gemina</name>
    <dbReference type="NCBI Taxonomy" id="2945105"/>
    <lineage>
        <taxon>Bacteria</taxon>
        <taxon>Pseudomonadati</taxon>
        <taxon>Pseudomonadota</taxon>
        <taxon>Gammaproteobacteria</taxon>
        <taxon>Oceanospirillales</taxon>
        <taxon>Halomonadaceae</taxon>
        <taxon>Halomonas</taxon>
    </lineage>
</organism>